<dbReference type="Proteomes" id="UP000504606">
    <property type="component" value="Unplaced"/>
</dbReference>
<reference evidence="3" key="1">
    <citation type="submission" date="2025-08" db="UniProtKB">
        <authorList>
            <consortium name="RefSeq"/>
        </authorList>
    </citation>
    <scope>IDENTIFICATION</scope>
    <source>
        <tissue evidence="3">Whole organism</tissue>
    </source>
</reference>
<dbReference type="KEGG" id="foc:113212823"/>
<name>A0A9C6X683_FRAOC</name>
<feature type="compositionally biased region" description="Low complexity" evidence="1">
    <location>
        <begin position="98"/>
        <end position="113"/>
    </location>
</feature>
<proteinExistence type="predicted"/>
<feature type="region of interest" description="Disordered" evidence="1">
    <location>
        <begin position="1"/>
        <end position="139"/>
    </location>
</feature>
<dbReference type="AlphaFoldDB" id="A0A9C6X683"/>
<sequence length="200" mass="21227">MPCGTEAALAGGWRGARRTPGTPAGPSEEDQVAGHHHHRHHNHHPSSAADAGRSRSARIGRGAPANTVRRPGPGNCPEEAADTARVGHRRSVVPGVATRTTRITTSRGSTTSNRQRRNHRGTSPTMAGGAPQDTHRERRGQDCVVGARFTAGHGSPLRGARSRLWHSLSTAVELRAHGRSLQDETATTPPRRGGTACFNI</sequence>
<protein>
    <submittedName>
        <fullName evidence="3">Uncharacterized protein LOC113212823 isoform X1</fullName>
    </submittedName>
</protein>
<organism evidence="2 3">
    <name type="scientific">Frankliniella occidentalis</name>
    <name type="common">Western flower thrips</name>
    <name type="synonym">Euthrips occidentalis</name>
    <dbReference type="NCBI Taxonomy" id="133901"/>
    <lineage>
        <taxon>Eukaryota</taxon>
        <taxon>Metazoa</taxon>
        <taxon>Ecdysozoa</taxon>
        <taxon>Arthropoda</taxon>
        <taxon>Hexapoda</taxon>
        <taxon>Insecta</taxon>
        <taxon>Pterygota</taxon>
        <taxon>Neoptera</taxon>
        <taxon>Paraneoptera</taxon>
        <taxon>Thysanoptera</taxon>
        <taxon>Terebrantia</taxon>
        <taxon>Thripoidea</taxon>
        <taxon>Thripidae</taxon>
        <taxon>Frankliniella</taxon>
    </lineage>
</organism>
<accession>A0A9C6X683</accession>
<dbReference type="GeneID" id="113212823"/>
<keyword evidence="2" id="KW-1185">Reference proteome</keyword>
<evidence type="ECO:0000256" key="1">
    <source>
        <dbReference type="SAM" id="MobiDB-lite"/>
    </source>
</evidence>
<evidence type="ECO:0000313" key="3">
    <source>
        <dbReference type="RefSeq" id="XP_052129922.1"/>
    </source>
</evidence>
<evidence type="ECO:0000313" key="2">
    <source>
        <dbReference type="Proteomes" id="UP000504606"/>
    </source>
</evidence>
<feature type="compositionally biased region" description="Basic residues" evidence="1">
    <location>
        <begin position="34"/>
        <end position="44"/>
    </location>
</feature>
<gene>
    <name evidence="3" type="primary">LOC113212823</name>
</gene>
<dbReference type="RefSeq" id="XP_052129922.1">
    <property type="nucleotide sequence ID" value="XM_052273962.1"/>
</dbReference>